<protein>
    <recommendedName>
        <fullName evidence="5">Ribosome-recycling factor</fullName>
        <shortName evidence="5">RRF</shortName>
    </recommendedName>
    <alternativeName>
        <fullName evidence="5">Ribosome-releasing factor</fullName>
    </alternativeName>
</protein>
<dbReference type="CDD" id="cd00520">
    <property type="entry name" value="RRF"/>
    <property type="match status" value="1"/>
</dbReference>
<dbReference type="GO" id="GO:0005737">
    <property type="term" value="C:cytoplasm"/>
    <property type="evidence" value="ECO:0007669"/>
    <property type="project" value="UniProtKB-SubCell"/>
</dbReference>
<dbReference type="Gene3D" id="3.30.1360.40">
    <property type="match status" value="1"/>
</dbReference>
<keyword evidence="3 5" id="KW-0963">Cytoplasm</keyword>
<evidence type="ECO:0000256" key="3">
    <source>
        <dbReference type="ARBA" id="ARBA00022490"/>
    </source>
</evidence>
<feature type="coiled-coil region" evidence="6">
    <location>
        <begin position="114"/>
        <end position="177"/>
    </location>
</feature>
<keyword evidence="4 5" id="KW-0648">Protein biosynthesis</keyword>
<dbReference type="EMBL" id="CP016379">
    <property type="protein sequence ID" value="AZR72374.1"/>
    <property type="molecule type" value="Genomic_DNA"/>
</dbReference>
<keyword evidence="6" id="KW-0175">Coiled coil</keyword>
<dbReference type="FunFam" id="3.30.1360.40:FF:000001">
    <property type="entry name" value="Ribosome-recycling factor"/>
    <property type="match status" value="1"/>
</dbReference>
<evidence type="ECO:0000256" key="1">
    <source>
        <dbReference type="ARBA" id="ARBA00004496"/>
    </source>
</evidence>
<evidence type="ECO:0000256" key="5">
    <source>
        <dbReference type="HAMAP-Rule" id="MF_00040"/>
    </source>
</evidence>
<sequence>MITQVLKETEEKMKKVIEATKREFATIRTGRARPSLVENIKVEYYGTLTPLNQMAQISAPEPRLLTIRPWDKTAISAIEKAIIASDLGLTPNTDGEVIRLNIPQLTEERRKELVKVVRKKAEEERIVIRNLRREANEQLKKLKEDGEISEDEMYRGLDDVQELTDKYIEKIDKLLEEKEAEIMEI</sequence>
<dbReference type="FunFam" id="1.10.132.20:FF:000001">
    <property type="entry name" value="Ribosome-recycling factor"/>
    <property type="match status" value="1"/>
</dbReference>
<dbReference type="Proteomes" id="UP000267250">
    <property type="component" value="Chromosome"/>
</dbReference>
<dbReference type="OrthoDB" id="9804006at2"/>
<dbReference type="KEGG" id="aft:BBF96_02570"/>
<accession>A0A3S9SVS1</accession>
<name>A0A3S9SVS1_9FIRM</name>
<evidence type="ECO:0000256" key="2">
    <source>
        <dbReference type="ARBA" id="ARBA00005912"/>
    </source>
</evidence>
<reference evidence="8 9" key="1">
    <citation type="submission" date="2016-07" db="EMBL/GenBank/DDBJ databases">
        <title>Genome and transcriptome analysis of iron-reducing fermentative bacteria Anoxybacter fermentans.</title>
        <authorList>
            <person name="Zeng X."/>
            <person name="Shao Z."/>
        </authorList>
    </citation>
    <scope>NUCLEOTIDE SEQUENCE [LARGE SCALE GENOMIC DNA]</scope>
    <source>
        <strain evidence="8 9">DY22613</strain>
    </source>
</reference>
<dbReference type="GO" id="GO:0006415">
    <property type="term" value="P:translational termination"/>
    <property type="evidence" value="ECO:0007669"/>
    <property type="project" value="UniProtKB-UniRule"/>
</dbReference>
<comment type="similarity">
    <text evidence="2 5">Belongs to the RRF family.</text>
</comment>
<dbReference type="NCBIfam" id="TIGR00496">
    <property type="entry name" value="frr"/>
    <property type="match status" value="1"/>
</dbReference>
<evidence type="ECO:0000259" key="7">
    <source>
        <dbReference type="Pfam" id="PF01765"/>
    </source>
</evidence>
<comment type="subcellular location">
    <subcellularLocation>
        <location evidence="1 5">Cytoplasm</location>
    </subcellularLocation>
</comment>
<evidence type="ECO:0000256" key="4">
    <source>
        <dbReference type="ARBA" id="ARBA00022917"/>
    </source>
</evidence>
<dbReference type="HAMAP" id="MF_00040">
    <property type="entry name" value="RRF"/>
    <property type="match status" value="1"/>
</dbReference>
<dbReference type="InterPro" id="IPR002661">
    <property type="entry name" value="Ribosome_recyc_fac"/>
</dbReference>
<dbReference type="InterPro" id="IPR036191">
    <property type="entry name" value="RRF_sf"/>
</dbReference>
<feature type="domain" description="Ribosome recycling factor" evidence="7">
    <location>
        <begin position="21"/>
        <end position="183"/>
    </location>
</feature>
<evidence type="ECO:0000313" key="9">
    <source>
        <dbReference type="Proteomes" id="UP000267250"/>
    </source>
</evidence>
<dbReference type="GO" id="GO:0043023">
    <property type="term" value="F:ribosomal large subunit binding"/>
    <property type="evidence" value="ECO:0007669"/>
    <property type="project" value="TreeGrafter"/>
</dbReference>
<proteinExistence type="inferred from homology"/>
<dbReference type="Gene3D" id="1.10.132.20">
    <property type="entry name" value="Ribosome-recycling factor"/>
    <property type="match status" value="1"/>
</dbReference>
<dbReference type="PANTHER" id="PTHR20982">
    <property type="entry name" value="RIBOSOME RECYCLING FACTOR"/>
    <property type="match status" value="1"/>
</dbReference>
<dbReference type="Pfam" id="PF01765">
    <property type="entry name" value="RRF"/>
    <property type="match status" value="1"/>
</dbReference>
<dbReference type="RefSeq" id="WP_127015707.1">
    <property type="nucleotide sequence ID" value="NZ_CP016379.1"/>
</dbReference>
<evidence type="ECO:0000256" key="6">
    <source>
        <dbReference type="SAM" id="Coils"/>
    </source>
</evidence>
<comment type="function">
    <text evidence="5">Responsible for the release of ribosomes from messenger RNA at the termination of protein biosynthesis. May increase the efficiency of translation by recycling ribosomes from one round of translation to another.</text>
</comment>
<evidence type="ECO:0000313" key="8">
    <source>
        <dbReference type="EMBL" id="AZR72374.1"/>
    </source>
</evidence>
<dbReference type="PANTHER" id="PTHR20982:SF3">
    <property type="entry name" value="MITOCHONDRIAL RIBOSOME RECYCLING FACTOR PSEUDO 1"/>
    <property type="match status" value="1"/>
</dbReference>
<dbReference type="InterPro" id="IPR023584">
    <property type="entry name" value="Ribosome_recyc_fac_dom"/>
</dbReference>
<keyword evidence="9" id="KW-1185">Reference proteome</keyword>
<dbReference type="SUPFAM" id="SSF55194">
    <property type="entry name" value="Ribosome recycling factor, RRF"/>
    <property type="match status" value="1"/>
</dbReference>
<organism evidence="8 9">
    <name type="scientific">Anoxybacter fermentans</name>
    <dbReference type="NCBI Taxonomy" id="1323375"/>
    <lineage>
        <taxon>Bacteria</taxon>
        <taxon>Bacillati</taxon>
        <taxon>Bacillota</taxon>
        <taxon>Clostridia</taxon>
        <taxon>Halanaerobiales</taxon>
        <taxon>Anoxybacter</taxon>
    </lineage>
</organism>
<dbReference type="AlphaFoldDB" id="A0A3S9SVS1"/>
<gene>
    <name evidence="5" type="primary">frr</name>
    <name evidence="8" type="ORF">BBF96_02570</name>
</gene>